<organism evidence="3 4">
    <name type="scientific">Croceivirga thetidis</name>
    <dbReference type="NCBI Taxonomy" id="2721623"/>
    <lineage>
        <taxon>Bacteria</taxon>
        <taxon>Pseudomonadati</taxon>
        <taxon>Bacteroidota</taxon>
        <taxon>Flavobacteriia</taxon>
        <taxon>Flavobacteriales</taxon>
        <taxon>Flavobacteriaceae</taxon>
        <taxon>Croceivirga</taxon>
    </lineage>
</organism>
<dbReference type="InterPro" id="IPR004408">
    <property type="entry name" value="Biotin_CoA_COase_ligase"/>
</dbReference>
<dbReference type="PANTHER" id="PTHR12835">
    <property type="entry name" value="BIOTIN PROTEIN LIGASE"/>
    <property type="match status" value="1"/>
</dbReference>
<dbReference type="SUPFAM" id="SSF55681">
    <property type="entry name" value="Class II aaRS and biotin synthetases"/>
    <property type="match status" value="1"/>
</dbReference>
<keyword evidence="4" id="KW-1185">Reference proteome</keyword>
<dbReference type="EC" id="6.3.4.15" evidence="3"/>
<dbReference type="InterPro" id="IPR004143">
    <property type="entry name" value="BPL_LPL_catalytic"/>
</dbReference>
<evidence type="ECO:0000313" key="3">
    <source>
        <dbReference type="EMBL" id="NKI33374.1"/>
    </source>
</evidence>
<dbReference type="EMBL" id="JAAWWL010000003">
    <property type="protein sequence ID" value="NKI33374.1"/>
    <property type="molecule type" value="Genomic_DNA"/>
</dbReference>
<sequence length="240" mass="27016">MNIIKLDATASTNLFLKELAGTNDLPDFTVVSCYDQTNGRGQRGSHWVTEPGKNLTFSVLKHHSGLQPINQFKINIAVSLAIYHVLAQNGLQKIFVKWPNDIMADDKKICGILIENILNGSRISKSVIGVGLNINQKVFEGLENATSMSLQDGREFDLEQILAQIITQLQIQFETLLANDLYEQYLSVLYRFNLPSSFIDQEGNEFLGKITGIEIDGKLRIKTESDGIRQFNFKEVKMTF</sequence>
<evidence type="ECO:0000259" key="2">
    <source>
        <dbReference type="PROSITE" id="PS51733"/>
    </source>
</evidence>
<dbReference type="Proteomes" id="UP000718451">
    <property type="component" value="Unassembled WGS sequence"/>
</dbReference>
<feature type="domain" description="BPL/LPL catalytic" evidence="2">
    <location>
        <begin position="1"/>
        <end position="177"/>
    </location>
</feature>
<name>A0ABX1GUT2_9FLAO</name>
<dbReference type="NCBIfam" id="TIGR00121">
    <property type="entry name" value="birA_ligase"/>
    <property type="match status" value="1"/>
</dbReference>
<keyword evidence="1 3" id="KW-0436">Ligase</keyword>
<reference evidence="3 4" key="1">
    <citation type="submission" date="2020-04" db="EMBL/GenBank/DDBJ databases">
        <authorList>
            <person name="Yoon J."/>
        </authorList>
    </citation>
    <scope>NUCLEOTIDE SEQUENCE [LARGE SCALE GENOMIC DNA]</scope>
    <source>
        <strain evidence="3 4">DJ-13</strain>
    </source>
</reference>
<dbReference type="GO" id="GO:0004077">
    <property type="term" value="F:biotin--[biotin carboxyl-carrier protein] ligase activity"/>
    <property type="evidence" value="ECO:0007669"/>
    <property type="project" value="UniProtKB-EC"/>
</dbReference>
<dbReference type="CDD" id="cd16442">
    <property type="entry name" value="BPL"/>
    <property type="match status" value="1"/>
</dbReference>
<evidence type="ECO:0000313" key="4">
    <source>
        <dbReference type="Proteomes" id="UP000718451"/>
    </source>
</evidence>
<dbReference type="Pfam" id="PF03099">
    <property type="entry name" value="BPL_LplA_LipB"/>
    <property type="match status" value="1"/>
</dbReference>
<comment type="caution">
    <text evidence="3">The sequence shown here is derived from an EMBL/GenBank/DDBJ whole genome shotgun (WGS) entry which is preliminary data.</text>
</comment>
<dbReference type="InterPro" id="IPR045864">
    <property type="entry name" value="aa-tRNA-synth_II/BPL/LPL"/>
</dbReference>
<evidence type="ECO:0000256" key="1">
    <source>
        <dbReference type="ARBA" id="ARBA00022598"/>
    </source>
</evidence>
<proteinExistence type="predicted"/>
<gene>
    <name evidence="3" type="ORF">HCU67_15570</name>
</gene>
<dbReference type="PROSITE" id="PS51733">
    <property type="entry name" value="BPL_LPL_CATALYTIC"/>
    <property type="match status" value="1"/>
</dbReference>
<dbReference type="PANTHER" id="PTHR12835:SF5">
    <property type="entry name" value="BIOTIN--PROTEIN LIGASE"/>
    <property type="match status" value="1"/>
</dbReference>
<accession>A0ABX1GUT2</accession>
<dbReference type="RefSeq" id="WP_168553596.1">
    <property type="nucleotide sequence ID" value="NZ_JAAWWL010000003.1"/>
</dbReference>
<dbReference type="Gene3D" id="3.30.930.10">
    <property type="entry name" value="Bira Bifunctional Protein, Domain 2"/>
    <property type="match status" value="1"/>
</dbReference>
<protein>
    <submittedName>
        <fullName evidence="3">Biotin--[acetyl-CoA-carboxylase] ligase</fullName>
        <ecNumber evidence="3">6.3.4.15</ecNumber>
    </submittedName>
</protein>